<sequence length="185" mass="20273">MIGFLVESGACRPCWPVVGVGGRLEAAAAELSESDAVNRAAERKCGGDEMGTDDHAAMLFLCSPAQGLLSSSQKGKTTLLCFLDNLPVESLPRQRQICDQGYIRWIFKQNLEDIFADSLVLSWLFCRDCPSVHFLVTIYCSSATVQQLTLWCVIDGACFPISFSVCQCLNFILPFCISQGLPFSL</sequence>
<dbReference type="EMBL" id="LT934118">
    <property type="protein sequence ID" value="VAI02708.1"/>
    <property type="molecule type" value="Genomic_DNA"/>
</dbReference>
<dbReference type="AlphaFoldDB" id="A0A9R0SWI3"/>
<dbReference type="Proteomes" id="UP000324705">
    <property type="component" value="Chromosome 4B"/>
</dbReference>
<gene>
    <name evidence="1" type="ORF">TRITD_4Bv1G029000</name>
</gene>
<proteinExistence type="predicted"/>
<dbReference type="Gramene" id="TRITD4Bv1G029000.1">
    <property type="protein sequence ID" value="TRITD4Bv1G029000.1"/>
    <property type="gene ID" value="TRITD4Bv1G029000"/>
</dbReference>
<name>A0A9R0SWI3_TRITD</name>
<organism evidence="1 2">
    <name type="scientific">Triticum turgidum subsp. durum</name>
    <name type="common">Durum wheat</name>
    <name type="synonym">Triticum durum</name>
    <dbReference type="NCBI Taxonomy" id="4567"/>
    <lineage>
        <taxon>Eukaryota</taxon>
        <taxon>Viridiplantae</taxon>
        <taxon>Streptophyta</taxon>
        <taxon>Embryophyta</taxon>
        <taxon>Tracheophyta</taxon>
        <taxon>Spermatophyta</taxon>
        <taxon>Magnoliopsida</taxon>
        <taxon>Liliopsida</taxon>
        <taxon>Poales</taxon>
        <taxon>Poaceae</taxon>
        <taxon>BOP clade</taxon>
        <taxon>Pooideae</taxon>
        <taxon>Triticodae</taxon>
        <taxon>Triticeae</taxon>
        <taxon>Triticinae</taxon>
        <taxon>Triticum</taxon>
    </lineage>
</organism>
<accession>A0A9R0SWI3</accession>
<evidence type="ECO:0000313" key="1">
    <source>
        <dbReference type="EMBL" id="VAI02708.1"/>
    </source>
</evidence>
<evidence type="ECO:0000313" key="2">
    <source>
        <dbReference type="Proteomes" id="UP000324705"/>
    </source>
</evidence>
<reference evidence="1 2" key="1">
    <citation type="submission" date="2017-09" db="EMBL/GenBank/DDBJ databases">
        <authorList>
            <consortium name="International Durum Wheat Genome Sequencing Consortium (IDWGSC)"/>
            <person name="Milanesi L."/>
        </authorList>
    </citation>
    <scope>NUCLEOTIDE SEQUENCE [LARGE SCALE GENOMIC DNA]</scope>
    <source>
        <strain evidence="2">cv. Svevo</strain>
    </source>
</reference>
<keyword evidence="2" id="KW-1185">Reference proteome</keyword>
<protein>
    <submittedName>
        <fullName evidence="1">Uncharacterized protein</fullName>
    </submittedName>
</protein>